<feature type="domain" description="Response regulatory" evidence="4">
    <location>
        <begin position="2"/>
        <end position="116"/>
    </location>
</feature>
<dbReference type="Gene3D" id="3.40.50.2300">
    <property type="match status" value="1"/>
</dbReference>
<feature type="modified residue" description="4-aspartylphosphate" evidence="2">
    <location>
        <position position="51"/>
    </location>
</feature>
<feature type="domain" description="OmpR/PhoB-type" evidence="5">
    <location>
        <begin position="124"/>
        <end position="218"/>
    </location>
</feature>
<dbReference type="RefSeq" id="WP_345491678.1">
    <property type="nucleotide sequence ID" value="NZ_BAABHY010000005.1"/>
</dbReference>
<protein>
    <submittedName>
        <fullName evidence="6">Two-component system response regulator PmrA</fullName>
    </submittedName>
</protein>
<dbReference type="CDD" id="cd00383">
    <property type="entry name" value="trans_reg_C"/>
    <property type="match status" value="1"/>
</dbReference>
<dbReference type="PROSITE" id="PS50110">
    <property type="entry name" value="RESPONSE_REGULATORY"/>
    <property type="match status" value="1"/>
</dbReference>
<dbReference type="InterPro" id="IPR001867">
    <property type="entry name" value="OmpR/PhoB-type_DNA-bd"/>
</dbReference>
<dbReference type="PANTHER" id="PTHR48111:SF75">
    <property type="entry name" value="TRANSCRIPTIONAL REGULATORY PROTEIN BASR"/>
    <property type="match status" value="1"/>
</dbReference>
<evidence type="ECO:0000256" key="1">
    <source>
        <dbReference type="ARBA" id="ARBA00023125"/>
    </source>
</evidence>
<evidence type="ECO:0000256" key="3">
    <source>
        <dbReference type="PROSITE-ProRule" id="PRU01091"/>
    </source>
</evidence>
<evidence type="ECO:0000259" key="4">
    <source>
        <dbReference type="PROSITE" id="PS50110"/>
    </source>
</evidence>
<dbReference type="NCBIfam" id="NF007928">
    <property type="entry name" value="PRK10643.1"/>
    <property type="match status" value="1"/>
</dbReference>
<dbReference type="PROSITE" id="PS51755">
    <property type="entry name" value="OMPR_PHOB"/>
    <property type="match status" value="1"/>
</dbReference>
<evidence type="ECO:0000256" key="2">
    <source>
        <dbReference type="PROSITE-ProRule" id="PRU00169"/>
    </source>
</evidence>
<dbReference type="InterPro" id="IPR016032">
    <property type="entry name" value="Sig_transdc_resp-reg_C-effctor"/>
</dbReference>
<dbReference type="SMART" id="SM00448">
    <property type="entry name" value="REC"/>
    <property type="match status" value="1"/>
</dbReference>
<dbReference type="InterPro" id="IPR011006">
    <property type="entry name" value="CheY-like_superfamily"/>
</dbReference>
<evidence type="ECO:0000259" key="5">
    <source>
        <dbReference type="PROSITE" id="PS51755"/>
    </source>
</evidence>
<keyword evidence="2" id="KW-0597">Phosphoprotein</keyword>
<reference evidence="7" key="1">
    <citation type="journal article" date="2019" name="Int. J. Syst. Evol. Microbiol.">
        <title>The Global Catalogue of Microorganisms (GCM) 10K type strain sequencing project: providing services to taxonomists for standard genome sequencing and annotation.</title>
        <authorList>
            <consortium name="The Broad Institute Genomics Platform"/>
            <consortium name="The Broad Institute Genome Sequencing Center for Infectious Disease"/>
            <person name="Wu L."/>
            <person name="Ma J."/>
        </authorList>
    </citation>
    <scope>NUCLEOTIDE SEQUENCE [LARGE SCALE GENOMIC DNA]</scope>
    <source>
        <strain evidence="7">JCM 18050</strain>
    </source>
</reference>
<evidence type="ECO:0000313" key="6">
    <source>
        <dbReference type="EMBL" id="GAA5112644.1"/>
    </source>
</evidence>
<comment type="caution">
    <text evidence="6">The sequence shown here is derived from an EMBL/GenBank/DDBJ whole genome shotgun (WGS) entry which is preliminary data.</text>
</comment>
<dbReference type="InterPro" id="IPR039420">
    <property type="entry name" value="WalR-like"/>
</dbReference>
<dbReference type="EMBL" id="BAABHY010000005">
    <property type="protein sequence ID" value="GAA5112644.1"/>
    <property type="molecule type" value="Genomic_DNA"/>
</dbReference>
<dbReference type="SMART" id="SM00862">
    <property type="entry name" value="Trans_reg_C"/>
    <property type="match status" value="1"/>
</dbReference>
<dbReference type="Gene3D" id="1.10.10.10">
    <property type="entry name" value="Winged helix-like DNA-binding domain superfamily/Winged helix DNA-binding domain"/>
    <property type="match status" value="1"/>
</dbReference>
<dbReference type="CDD" id="cd17624">
    <property type="entry name" value="REC_OmpR_PmrA-like"/>
    <property type="match status" value="1"/>
</dbReference>
<sequence>MKILITEDDSLLQKGLYSALSGEGYACEIAENGKQANQLMAISQFSLVILDLGLPDCDGLQLLSQWRKQKIAIPVLILTARDTIEDRVEGLDLGADDYLIKPFALTELLARVRALIRRNQGHSDNTIECGPFVLDLKQQQVCFNQTVIALTPKEYAILARLMGKAPQQIHRDILQNDLYSWSSDPSSNVLEVHIHSLRQKIGKQYIRTIRGYGYQFILDPLPTK</sequence>
<name>A0ABP9NBJ6_9GAMM</name>
<keyword evidence="7" id="KW-1185">Reference proteome</keyword>
<keyword evidence="1 3" id="KW-0238">DNA-binding</keyword>
<dbReference type="SUPFAM" id="SSF52172">
    <property type="entry name" value="CheY-like"/>
    <property type="match status" value="1"/>
</dbReference>
<gene>
    <name evidence="6" type="primary">pmrA</name>
    <name evidence="6" type="ORF">GCM10023211_19550</name>
</gene>
<dbReference type="Pfam" id="PF00072">
    <property type="entry name" value="Response_reg"/>
    <property type="match status" value="1"/>
</dbReference>
<proteinExistence type="predicted"/>
<dbReference type="InterPro" id="IPR001789">
    <property type="entry name" value="Sig_transdc_resp-reg_receiver"/>
</dbReference>
<dbReference type="SUPFAM" id="SSF46894">
    <property type="entry name" value="C-terminal effector domain of the bipartite response regulators"/>
    <property type="match status" value="1"/>
</dbReference>
<dbReference type="Proteomes" id="UP001500171">
    <property type="component" value="Unassembled WGS sequence"/>
</dbReference>
<dbReference type="Pfam" id="PF00486">
    <property type="entry name" value="Trans_reg_C"/>
    <property type="match status" value="1"/>
</dbReference>
<dbReference type="PANTHER" id="PTHR48111">
    <property type="entry name" value="REGULATOR OF RPOS"/>
    <property type="match status" value="1"/>
</dbReference>
<evidence type="ECO:0000313" key="7">
    <source>
        <dbReference type="Proteomes" id="UP001500171"/>
    </source>
</evidence>
<dbReference type="Gene3D" id="6.10.250.690">
    <property type="match status" value="1"/>
</dbReference>
<dbReference type="InterPro" id="IPR036388">
    <property type="entry name" value="WH-like_DNA-bd_sf"/>
</dbReference>
<feature type="DNA-binding region" description="OmpR/PhoB-type" evidence="3">
    <location>
        <begin position="124"/>
        <end position="218"/>
    </location>
</feature>
<accession>A0ABP9NBJ6</accession>
<organism evidence="6 7">
    <name type="scientific">Orbus sasakiae</name>
    <dbReference type="NCBI Taxonomy" id="1078475"/>
    <lineage>
        <taxon>Bacteria</taxon>
        <taxon>Pseudomonadati</taxon>
        <taxon>Pseudomonadota</taxon>
        <taxon>Gammaproteobacteria</taxon>
        <taxon>Orbales</taxon>
        <taxon>Orbaceae</taxon>
        <taxon>Orbus</taxon>
    </lineage>
</organism>